<dbReference type="Gene3D" id="3.40.50.2300">
    <property type="match status" value="1"/>
</dbReference>
<dbReference type="InterPro" id="IPR017867">
    <property type="entry name" value="Tyr_phospatase_low_mol_wt"/>
</dbReference>
<protein>
    <recommendedName>
        <fullName evidence="2">protein-tyrosine-phosphatase</fullName>
        <ecNumber evidence="2">3.1.3.48</ecNumber>
    </recommendedName>
</protein>
<evidence type="ECO:0000256" key="5">
    <source>
        <dbReference type="ARBA" id="ARBA00051722"/>
    </source>
</evidence>
<keyword evidence="3" id="KW-0378">Hydrolase</keyword>
<evidence type="ECO:0000313" key="7">
    <source>
        <dbReference type="EMBL" id="CAE6804679.1"/>
    </source>
</evidence>
<evidence type="ECO:0000256" key="3">
    <source>
        <dbReference type="ARBA" id="ARBA00022801"/>
    </source>
</evidence>
<evidence type="ECO:0000313" key="8">
    <source>
        <dbReference type="Proteomes" id="UP000675880"/>
    </source>
</evidence>
<dbReference type="EMBL" id="CAJNBJ010000022">
    <property type="protein sequence ID" value="CAE6804679.1"/>
    <property type="molecule type" value="Genomic_DNA"/>
</dbReference>
<reference evidence="7 8" key="1">
    <citation type="submission" date="2021-02" db="EMBL/GenBank/DDBJ databases">
        <authorList>
            <person name="Han P."/>
        </authorList>
    </citation>
    <scope>NUCLEOTIDE SEQUENCE [LARGE SCALE GENOMIC DNA]</scope>
    <source>
        <strain evidence="7">Candidatus Nitrospira sp. ZN2</strain>
    </source>
</reference>
<organism evidence="7 8">
    <name type="scientific">Nitrospira defluvii</name>
    <dbReference type="NCBI Taxonomy" id="330214"/>
    <lineage>
        <taxon>Bacteria</taxon>
        <taxon>Pseudomonadati</taxon>
        <taxon>Nitrospirota</taxon>
        <taxon>Nitrospiria</taxon>
        <taxon>Nitrospirales</taxon>
        <taxon>Nitrospiraceae</taxon>
        <taxon>Nitrospira</taxon>
    </lineage>
</organism>
<dbReference type="SUPFAM" id="SSF52788">
    <property type="entry name" value="Phosphotyrosine protein phosphatases I"/>
    <property type="match status" value="1"/>
</dbReference>
<accession>A0ABM8SEI0</accession>
<evidence type="ECO:0000256" key="2">
    <source>
        <dbReference type="ARBA" id="ARBA00013064"/>
    </source>
</evidence>
<gene>
    <name evidence="7" type="ORF">NSPZN2_90032</name>
</gene>
<name>A0ABM8SEI0_9BACT</name>
<dbReference type="InterPro" id="IPR023485">
    <property type="entry name" value="Ptyr_pPase"/>
</dbReference>
<keyword evidence="8" id="KW-1185">Reference proteome</keyword>
<comment type="similarity">
    <text evidence="1">Belongs to the low molecular weight phosphotyrosine protein phosphatase family.</text>
</comment>
<comment type="caution">
    <text evidence="7">The sequence shown here is derived from an EMBL/GenBank/DDBJ whole genome shotgun (WGS) entry which is preliminary data.</text>
</comment>
<dbReference type="EC" id="3.1.3.48" evidence="2"/>
<evidence type="ECO:0000256" key="4">
    <source>
        <dbReference type="ARBA" id="ARBA00022912"/>
    </source>
</evidence>
<evidence type="ECO:0000259" key="6">
    <source>
        <dbReference type="SMART" id="SM00226"/>
    </source>
</evidence>
<feature type="domain" description="Phosphotyrosine protein phosphatase I" evidence="6">
    <location>
        <begin position="43"/>
        <end position="187"/>
    </location>
</feature>
<dbReference type="CDD" id="cd16343">
    <property type="entry name" value="LMWPTP"/>
    <property type="match status" value="1"/>
</dbReference>
<dbReference type="SMART" id="SM00226">
    <property type="entry name" value="LMWPc"/>
    <property type="match status" value="1"/>
</dbReference>
<dbReference type="Pfam" id="PF01451">
    <property type="entry name" value="LMWPc"/>
    <property type="match status" value="1"/>
</dbReference>
<proteinExistence type="inferred from homology"/>
<dbReference type="InterPro" id="IPR036196">
    <property type="entry name" value="Ptyr_pPase_sf"/>
</dbReference>
<dbReference type="PANTHER" id="PTHR11717">
    <property type="entry name" value="LOW MOLECULAR WEIGHT PROTEIN TYROSINE PHOSPHATASE"/>
    <property type="match status" value="1"/>
</dbReference>
<dbReference type="PANTHER" id="PTHR11717:SF31">
    <property type="entry name" value="LOW MOLECULAR WEIGHT PROTEIN-TYROSINE-PHOSPHATASE ETP-RELATED"/>
    <property type="match status" value="1"/>
</dbReference>
<dbReference type="PRINTS" id="PR00719">
    <property type="entry name" value="LMWPTPASE"/>
</dbReference>
<comment type="catalytic activity">
    <reaction evidence="5">
        <text>O-phospho-L-tyrosyl-[protein] + H2O = L-tyrosyl-[protein] + phosphate</text>
        <dbReference type="Rhea" id="RHEA:10684"/>
        <dbReference type="Rhea" id="RHEA-COMP:10136"/>
        <dbReference type="Rhea" id="RHEA-COMP:20101"/>
        <dbReference type="ChEBI" id="CHEBI:15377"/>
        <dbReference type="ChEBI" id="CHEBI:43474"/>
        <dbReference type="ChEBI" id="CHEBI:46858"/>
        <dbReference type="ChEBI" id="CHEBI:61978"/>
        <dbReference type="EC" id="3.1.3.48"/>
    </reaction>
</comment>
<dbReference type="InterPro" id="IPR050438">
    <property type="entry name" value="LMW_PTPase"/>
</dbReference>
<dbReference type="Proteomes" id="UP000675880">
    <property type="component" value="Unassembled WGS sequence"/>
</dbReference>
<keyword evidence="4" id="KW-0904">Protein phosphatase</keyword>
<sequence>MSQVGSASARTLARSMKHAVNAVLNHWRYQVLLNQQVFPTPARAILVVCKGNICRSPLAEAYLKHQMEKHGLPINIYSAGLETSLGKPAHPLAQVVGTEGGLSLSKHATQPLHKDQVERADMILVMEWRQRNRLVKLYPQAKGKVFLLRQFYDQSVLEVADPYSGTLEDFQVCFTMIKQACDVLVSRMLPASSRQQ</sequence>
<evidence type="ECO:0000256" key="1">
    <source>
        <dbReference type="ARBA" id="ARBA00011063"/>
    </source>
</evidence>